<gene>
    <name evidence="7" type="primary">LOC116302144</name>
</gene>
<evidence type="ECO:0000313" key="6">
    <source>
        <dbReference type="Proteomes" id="UP000515163"/>
    </source>
</evidence>
<dbReference type="GO" id="GO:0005737">
    <property type="term" value="C:cytoplasm"/>
    <property type="evidence" value="ECO:0007669"/>
    <property type="project" value="TreeGrafter"/>
</dbReference>
<evidence type="ECO:0000259" key="5">
    <source>
        <dbReference type="PROSITE" id="PS51039"/>
    </source>
</evidence>
<reference evidence="7" key="1">
    <citation type="submission" date="2025-08" db="UniProtKB">
        <authorList>
            <consortium name="RefSeq"/>
        </authorList>
    </citation>
    <scope>IDENTIFICATION</scope>
    <source>
        <tissue evidence="7">Tentacle</tissue>
    </source>
</reference>
<feature type="domain" description="AN1-type" evidence="5">
    <location>
        <begin position="5"/>
        <end position="53"/>
    </location>
</feature>
<dbReference type="Gene3D" id="4.10.1110.10">
    <property type="entry name" value="AN1-like Zinc finger"/>
    <property type="match status" value="2"/>
</dbReference>
<dbReference type="SUPFAM" id="SSF118310">
    <property type="entry name" value="AN1-like Zinc finger"/>
    <property type="match status" value="2"/>
</dbReference>
<dbReference type="Pfam" id="PF01428">
    <property type="entry name" value="zf-AN1"/>
    <property type="match status" value="2"/>
</dbReference>
<keyword evidence="1" id="KW-0479">Metal-binding</keyword>
<dbReference type="InterPro" id="IPR057358">
    <property type="entry name" value="UBL_ZFAND1-like"/>
</dbReference>
<dbReference type="AlphaFoldDB" id="A0A6P8IKA5"/>
<feature type="domain" description="AN1-type" evidence="5">
    <location>
        <begin position="65"/>
        <end position="113"/>
    </location>
</feature>
<name>A0A6P8IKA5_ACTTE</name>
<dbReference type="KEGG" id="aten:116302144"/>
<dbReference type="FunCoup" id="A0A6P8IKA5">
    <property type="interactions" value="624"/>
</dbReference>
<evidence type="ECO:0000256" key="1">
    <source>
        <dbReference type="ARBA" id="ARBA00022723"/>
    </source>
</evidence>
<dbReference type="RefSeq" id="XP_031567224.1">
    <property type="nucleotide sequence ID" value="XM_031711364.1"/>
</dbReference>
<organism evidence="6 7">
    <name type="scientific">Actinia tenebrosa</name>
    <name type="common">Australian red waratah sea anemone</name>
    <dbReference type="NCBI Taxonomy" id="6105"/>
    <lineage>
        <taxon>Eukaryota</taxon>
        <taxon>Metazoa</taxon>
        <taxon>Cnidaria</taxon>
        <taxon>Anthozoa</taxon>
        <taxon>Hexacorallia</taxon>
        <taxon>Actiniaria</taxon>
        <taxon>Actiniidae</taxon>
        <taxon>Actinia</taxon>
    </lineage>
</organism>
<keyword evidence="6" id="KW-1185">Reference proteome</keyword>
<dbReference type="OrthoDB" id="431929at2759"/>
<keyword evidence="2 4" id="KW-0863">Zinc-finger</keyword>
<dbReference type="InterPro" id="IPR000058">
    <property type="entry name" value="Znf_AN1"/>
</dbReference>
<keyword evidence="3" id="KW-0862">Zinc</keyword>
<evidence type="ECO:0000256" key="4">
    <source>
        <dbReference type="PROSITE-ProRule" id="PRU00449"/>
    </source>
</evidence>
<dbReference type="PANTHER" id="PTHR14677:SF37">
    <property type="entry name" value="AN1-TYPE ZINC FINGER PROTEIN 1"/>
    <property type="match status" value="1"/>
</dbReference>
<proteinExistence type="predicted"/>
<evidence type="ECO:0000313" key="7">
    <source>
        <dbReference type="RefSeq" id="XP_031567224.1"/>
    </source>
</evidence>
<evidence type="ECO:0000256" key="3">
    <source>
        <dbReference type="ARBA" id="ARBA00022833"/>
    </source>
</evidence>
<dbReference type="GO" id="GO:0008270">
    <property type="term" value="F:zinc ion binding"/>
    <property type="evidence" value="ECO:0007669"/>
    <property type="project" value="UniProtKB-KW"/>
</dbReference>
<sequence length="273" mass="30953">MAEFPQLGDQCQMASCKQLDFLPFTCSSCNGIFCKEHRSRLAHGCPKTEEEKSLEVDDTKLHKNVDDKHVCCFDGCKNRELFPVSCEHCKLNFCLGHRHQVDHQCTALPKVQVELSSDERLKQITGKEMSKVKKGRSGVKNEARAAKVALMKLKMNAVGDQSIPQSERVYFNIYLPQGHKEKTKAMYFSKCWTLGKVVDKIASTTRLKNENNITSKKKLRLFHSRTGEVFQTDCLLEDLVHDENLLVVSGSDVILEYVTNDCGMLPNAQDYKS</sequence>
<dbReference type="InterPro" id="IPR035896">
    <property type="entry name" value="AN1-like_Znf"/>
</dbReference>
<evidence type="ECO:0000256" key="2">
    <source>
        <dbReference type="ARBA" id="ARBA00022771"/>
    </source>
</evidence>
<dbReference type="PROSITE" id="PS51039">
    <property type="entry name" value="ZF_AN1"/>
    <property type="match status" value="2"/>
</dbReference>
<dbReference type="GeneID" id="116302144"/>
<accession>A0A6P8IKA5</accession>
<dbReference type="InParanoid" id="A0A6P8IKA5"/>
<dbReference type="Proteomes" id="UP000515163">
    <property type="component" value="Unplaced"/>
</dbReference>
<protein>
    <submittedName>
        <fullName evidence="7">AN1-type zinc finger protein 1-like</fullName>
    </submittedName>
</protein>
<dbReference type="Pfam" id="PF25327">
    <property type="entry name" value="UBL_ZFAND1"/>
    <property type="match status" value="1"/>
</dbReference>
<dbReference type="SMART" id="SM00154">
    <property type="entry name" value="ZnF_AN1"/>
    <property type="match status" value="2"/>
</dbReference>
<dbReference type="PANTHER" id="PTHR14677">
    <property type="entry name" value="ARSENITE INDUCUBLE RNA ASSOCIATED PROTEIN AIP-1-RELATED"/>
    <property type="match status" value="1"/>
</dbReference>